<dbReference type="AlphaFoldDB" id="A0A949JX07"/>
<dbReference type="Proteomes" id="UP000712157">
    <property type="component" value="Unassembled WGS sequence"/>
</dbReference>
<dbReference type="NCBIfam" id="TIGR03292">
    <property type="entry name" value="PhnH_redo"/>
    <property type="match status" value="1"/>
</dbReference>
<name>A0A949JX07_9FIRM</name>
<evidence type="ECO:0000313" key="1">
    <source>
        <dbReference type="EMBL" id="MBU9736184.1"/>
    </source>
</evidence>
<dbReference type="EMBL" id="JAHQCW010000007">
    <property type="protein sequence ID" value="MBU9736184.1"/>
    <property type="molecule type" value="Genomic_DNA"/>
</dbReference>
<dbReference type="Pfam" id="PF05845">
    <property type="entry name" value="PhnH"/>
    <property type="match status" value="1"/>
</dbReference>
<dbReference type="Gene3D" id="3.40.50.11310">
    <property type="entry name" value="Bacterial phosphonate metabolism protein PhnH"/>
    <property type="match status" value="1"/>
</dbReference>
<dbReference type="InterPro" id="IPR038058">
    <property type="entry name" value="PhnH-like_sp"/>
</dbReference>
<sequence>MEYLKEKPLQLAYEFDFVHDGQRVFRQMLKAESNPGTVVSIAGQAEKFSERFAPLSAIGCTLLDNEQTMYVEKNQNLQNLLHDLTLCAPAALEEADYLFLSSEMNYGSIKEIFRNVKRGTYADPQESATLLILCDQITGEQRIELTGPGIKDTLEVPVTLYIKNLIRIRQEIRMEYPLGIELFLVTPQGDLMCVPRLCKMAE</sequence>
<accession>A0A949JX07</accession>
<dbReference type="GO" id="GO:0016829">
    <property type="term" value="F:lyase activity"/>
    <property type="evidence" value="ECO:0007669"/>
    <property type="project" value="UniProtKB-KW"/>
</dbReference>
<evidence type="ECO:0000313" key="2">
    <source>
        <dbReference type="Proteomes" id="UP000712157"/>
    </source>
</evidence>
<reference evidence="1" key="1">
    <citation type="submission" date="2021-06" db="EMBL/GenBank/DDBJ databases">
        <title>Description of novel taxa of the family Lachnospiraceae.</title>
        <authorList>
            <person name="Chaplin A.V."/>
            <person name="Sokolova S.R."/>
            <person name="Pikina A.P."/>
            <person name="Korzhanova M."/>
            <person name="Belova V."/>
            <person name="Korostin D."/>
            <person name="Efimov B.A."/>
        </authorList>
    </citation>
    <scope>NUCLEOTIDE SEQUENCE</scope>
    <source>
        <strain evidence="1">ASD5720</strain>
    </source>
</reference>
<dbReference type="GO" id="GO:0019634">
    <property type="term" value="P:organic phosphonate metabolic process"/>
    <property type="evidence" value="ECO:0007669"/>
    <property type="project" value="InterPro"/>
</dbReference>
<dbReference type="InterPro" id="IPR008772">
    <property type="entry name" value="Phosphonate_metab_PhnH"/>
</dbReference>
<keyword evidence="1" id="KW-0456">Lyase</keyword>
<dbReference type="SUPFAM" id="SSF159709">
    <property type="entry name" value="PhnH-like"/>
    <property type="match status" value="1"/>
</dbReference>
<comment type="caution">
    <text evidence="1">The sequence shown here is derived from an EMBL/GenBank/DDBJ whole genome shotgun (WGS) entry which is preliminary data.</text>
</comment>
<keyword evidence="2" id="KW-1185">Reference proteome</keyword>
<dbReference type="RefSeq" id="WP_158342143.1">
    <property type="nucleotide sequence ID" value="NZ_JAHQCW010000007.1"/>
</dbReference>
<proteinExistence type="predicted"/>
<gene>
    <name evidence="1" type="primary">phnH</name>
    <name evidence="1" type="ORF">KTH89_06510</name>
</gene>
<organism evidence="1 2">
    <name type="scientific">Diplocloster agilis</name>
    <dbReference type="NCBI Taxonomy" id="2850323"/>
    <lineage>
        <taxon>Bacteria</taxon>
        <taxon>Bacillati</taxon>
        <taxon>Bacillota</taxon>
        <taxon>Clostridia</taxon>
        <taxon>Lachnospirales</taxon>
        <taxon>Lachnospiraceae</taxon>
        <taxon>Diplocloster</taxon>
    </lineage>
</organism>
<protein>
    <submittedName>
        <fullName evidence="1">Phosphonate C-P lyase system protein PhnH</fullName>
    </submittedName>
</protein>